<keyword evidence="4 9" id="KW-0808">Transferase</keyword>
<organism evidence="13 14">
    <name type="scientific">Limimaricola soesokkakensis</name>
    <dbReference type="NCBI Taxonomy" id="1343159"/>
    <lineage>
        <taxon>Bacteria</taxon>
        <taxon>Pseudomonadati</taxon>
        <taxon>Pseudomonadota</taxon>
        <taxon>Alphaproteobacteria</taxon>
        <taxon>Rhodobacterales</taxon>
        <taxon>Paracoccaceae</taxon>
        <taxon>Limimaricola</taxon>
    </lineage>
</organism>
<keyword evidence="3 9" id="KW-1003">Cell membrane</keyword>
<feature type="transmembrane region" description="Helical" evidence="9">
    <location>
        <begin position="47"/>
        <end position="80"/>
    </location>
</feature>
<keyword evidence="13" id="KW-0449">Lipoprotein</keyword>
<dbReference type="NCBIfam" id="TIGR00546">
    <property type="entry name" value="lnt"/>
    <property type="match status" value="1"/>
</dbReference>
<evidence type="ECO:0000313" key="12">
    <source>
        <dbReference type="EMBL" id="PSK84139.1"/>
    </source>
</evidence>
<keyword evidence="15" id="KW-1185">Reference proteome</keyword>
<keyword evidence="7 9" id="KW-0472">Membrane</keyword>
<keyword evidence="6 9" id="KW-1133">Transmembrane helix</keyword>
<dbReference type="PANTHER" id="PTHR38686">
    <property type="entry name" value="APOLIPOPROTEIN N-ACYLTRANSFERASE"/>
    <property type="match status" value="1"/>
</dbReference>
<evidence type="ECO:0000256" key="1">
    <source>
        <dbReference type="ARBA" id="ARBA00004651"/>
    </source>
</evidence>
<comment type="similarity">
    <text evidence="2 9">Belongs to the CN hydrolase family. Apolipoprotein N-acyltransferase subfamily.</text>
</comment>
<keyword evidence="5 9" id="KW-0812">Transmembrane</keyword>
<evidence type="ECO:0000256" key="8">
    <source>
        <dbReference type="ARBA" id="ARBA00023315"/>
    </source>
</evidence>
<evidence type="ECO:0000256" key="7">
    <source>
        <dbReference type="ARBA" id="ARBA00023136"/>
    </source>
</evidence>
<dbReference type="InterPro" id="IPR045378">
    <property type="entry name" value="LNT_N"/>
</dbReference>
<gene>
    <name evidence="9 13" type="primary">lnt</name>
    <name evidence="12" type="ORF">CLV79_109112</name>
    <name evidence="13" type="ORF">LOS8367_02785</name>
</gene>
<dbReference type="CDD" id="cd07571">
    <property type="entry name" value="ALP_N-acyl_transferase"/>
    <property type="match status" value="1"/>
</dbReference>
<dbReference type="Proteomes" id="UP000240624">
    <property type="component" value="Unassembled WGS sequence"/>
</dbReference>
<dbReference type="Pfam" id="PF20154">
    <property type="entry name" value="LNT_N"/>
    <property type="match status" value="1"/>
</dbReference>
<dbReference type="GO" id="GO:0005886">
    <property type="term" value="C:plasma membrane"/>
    <property type="evidence" value="ECO:0007669"/>
    <property type="project" value="UniProtKB-SubCell"/>
</dbReference>
<protein>
    <recommendedName>
        <fullName evidence="9">Apolipoprotein N-acyltransferase</fullName>
        <shortName evidence="9">ALP N-acyltransferase</shortName>
        <ecNumber evidence="9">2.3.1.269</ecNumber>
    </recommendedName>
</protein>
<dbReference type="Pfam" id="PF00795">
    <property type="entry name" value="CN_hydrolase"/>
    <property type="match status" value="1"/>
</dbReference>
<evidence type="ECO:0000256" key="4">
    <source>
        <dbReference type="ARBA" id="ARBA00022679"/>
    </source>
</evidence>
<dbReference type="InterPro" id="IPR004563">
    <property type="entry name" value="Apolipo_AcylTrfase"/>
</dbReference>
<feature type="transmembrane region" description="Helical" evidence="9">
    <location>
        <begin position="122"/>
        <end position="145"/>
    </location>
</feature>
<evidence type="ECO:0000256" key="10">
    <source>
        <dbReference type="SAM" id="MobiDB-lite"/>
    </source>
</evidence>
<dbReference type="GO" id="GO:0016410">
    <property type="term" value="F:N-acyltransferase activity"/>
    <property type="evidence" value="ECO:0007669"/>
    <property type="project" value="UniProtKB-UniRule"/>
</dbReference>
<evidence type="ECO:0000313" key="14">
    <source>
        <dbReference type="Proteomes" id="UP000193495"/>
    </source>
</evidence>
<feature type="transmembrane region" description="Helical" evidence="9">
    <location>
        <begin position="152"/>
        <end position="174"/>
    </location>
</feature>
<dbReference type="EMBL" id="FWFY01000009">
    <property type="protein sequence ID" value="SLN58353.1"/>
    <property type="molecule type" value="Genomic_DNA"/>
</dbReference>
<evidence type="ECO:0000256" key="6">
    <source>
        <dbReference type="ARBA" id="ARBA00022989"/>
    </source>
</evidence>
<name>A0A1X6ZR33_9RHOB</name>
<evidence type="ECO:0000256" key="2">
    <source>
        <dbReference type="ARBA" id="ARBA00010065"/>
    </source>
</evidence>
<dbReference type="Gene3D" id="3.60.110.10">
    <property type="entry name" value="Carbon-nitrogen hydrolase"/>
    <property type="match status" value="1"/>
</dbReference>
<dbReference type="SUPFAM" id="SSF56317">
    <property type="entry name" value="Carbon-nitrogen hydrolase"/>
    <property type="match status" value="1"/>
</dbReference>
<evidence type="ECO:0000256" key="3">
    <source>
        <dbReference type="ARBA" id="ARBA00022475"/>
    </source>
</evidence>
<feature type="transmembrane region" description="Helical" evidence="9">
    <location>
        <begin position="215"/>
        <end position="232"/>
    </location>
</feature>
<keyword evidence="8 9" id="KW-0012">Acyltransferase</keyword>
<dbReference type="PANTHER" id="PTHR38686:SF1">
    <property type="entry name" value="APOLIPOPROTEIN N-ACYLTRANSFERASE"/>
    <property type="match status" value="1"/>
</dbReference>
<comment type="subcellular location">
    <subcellularLocation>
        <location evidence="1 9">Cell membrane</location>
        <topology evidence="1 9">Multi-pass membrane protein</topology>
    </subcellularLocation>
</comment>
<evidence type="ECO:0000256" key="9">
    <source>
        <dbReference type="HAMAP-Rule" id="MF_01148"/>
    </source>
</evidence>
<feature type="domain" description="CN hydrolase" evidence="11">
    <location>
        <begin position="250"/>
        <end position="492"/>
    </location>
</feature>
<evidence type="ECO:0000313" key="13">
    <source>
        <dbReference type="EMBL" id="SLN58353.1"/>
    </source>
</evidence>
<evidence type="ECO:0000313" key="15">
    <source>
        <dbReference type="Proteomes" id="UP000240624"/>
    </source>
</evidence>
<dbReference type="UniPathway" id="UPA00666"/>
<dbReference type="AlphaFoldDB" id="A0A1X6ZR33"/>
<feature type="transmembrane region" description="Helical" evidence="9">
    <location>
        <begin position="186"/>
        <end position="208"/>
    </location>
</feature>
<reference evidence="12 15" key="2">
    <citation type="submission" date="2018-03" db="EMBL/GenBank/DDBJ databases">
        <title>Genomic Encyclopedia of Archaeal and Bacterial Type Strains, Phase II (KMG-II): from individual species to whole genera.</title>
        <authorList>
            <person name="Goeker M."/>
        </authorList>
    </citation>
    <scope>NUCLEOTIDE SEQUENCE [LARGE SCALE GENOMIC DNA]</scope>
    <source>
        <strain evidence="12 15">DSM 29956</strain>
    </source>
</reference>
<dbReference type="HAMAP" id="MF_01148">
    <property type="entry name" value="Lnt"/>
    <property type="match status" value="1"/>
</dbReference>
<evidence type="ECO:0000256" key="5">
    <source>
        <dbReference type="ARBA" id="ARBA00022692"/>
    </source>
</evidence>
<comment type="function">
    <text evidence="9">Catalyzes the phospholipid dependent N-acylation of the N-terminal cysteine of apolipoprotein, the last step in lipoprotein maturation.</text>
</comment>
<dbReference type="GO" id="GO:0042158">
    <property type="term" value="P:lipoprotein biosynthetic process"/>
    <property type="evidence" value="ECO:0007669"/>
    <property type="project" value="UniProtKB-UniRule"/>
</dbReference>
<accession>A0A1X6ZR33</accession>
<dbReference type="PROSITE" id="PS50263">
    <property type="entry name" value="CN_HYDROLASE"/>
    <property type="match status" value="1"/>
</dbReference>
<feature type="region of interest" description="Disordered" evidence="10">
    <location>
        <begin position="1"/>
        <end position="24"/>
    </location>
</feature>
<reference evidence="13 14" key="1">
    <citation type="submission" date="2017-03" db="EMBL/GenBank/DDBJ databases">
        <authorList>
            <person name="Afonso C.L."/>
            <person name="Miller P.J."/>
            <person name="Scott M.A."/>
            <person name="Spackman E."/>
            <person name="Goraichik I."/>
            <person name="Dimitrov K.M."/>
            <person name="Suarez D.L."/>
            <person name="Swayne D.E."/>
        </authorList>
    </citation>
    <scope>NUCLEOTIDE SEQUENCE [LARGE SCALE GENOMIC DNA]</scope>
    <source>
        <strain evidence="13 14">CECT 8367</strain>
    </source>
</reference>
<dbReference type="InterPro" id="IPR003010">
    <property type="entry name" value="C-N_Hydrolase"/>
</dbReference>
<dbReference type="EC" id="2.3.1.269" evidence="9"/>
<sequence>MLIRAASSGSAFASPRAGTPERMSAASLRSGARPAVRRMAARPWPRAAMAGFAGVAGALGLAPWGAWWLTLPAILLLLVLRRHDATRGGAFLTGWAFAAGWFGLGLSWIVEPFFVDAARDGWMAPFAVVLLCGGLALFWGAVFALAHRRSAALLVALWVAAEMARGVVFTGFPWAMPGHVFIGTPVAQLAALGGAPLLTLITLGLPAVALSIGRSLWLAVPALACAGAWVMLDPGPAPAPSPDAPLVRLVQPNAVQSLKWDPDWAPVFHDRLMSLTAEGPVPDLVVWPETALPWLLDQSEAALAEGVAAARGAPLALGIQRREAARYYNSAIVVDGKGRIASLYDKTHLVPFGEYIPFGEAAARFGIHGLAASEGGGYTPGPGLHPVAVPGIGLALPLICYEGIFAREINAAAAIGALRPRLMLLMTNDAWFGTLSGPYQHFAQARLRAIEQRMPMARVANTGVSGMIDAQGRVTAQIGLDETGALDAALPPRGAAPAYARWGDGPMISALLLLGLAAMRRNLLDRGRVGA</sequence>
<comment type="pathway">
    <text evidence="9">Protein modification; lipoprotein biosynthesis (N-acyl transfer).</text>
</comment>
<evidence type="ECO:0000259" key="11">
    <source>
        <dbReference type="PROSITE" id="PS50263"/>
    </source>
</evidence>
<dbReference type="Proteomes" id="UP000193495">
    <property type="component" value="Unassembled WGS sequence"/>
</dbReference>
<dbReference type="EMBL" id="PYGB01000009">
    <property type="protein sequence ID" value="PSK84139.1"/>
    <property type="molecule type" value="Genomic_DNA"/>
</dbReference>
<comment type="catalytic activity">
    <reaction evidence="9">
        <text>N-terminal S-1,2-diacyl-sn-glyceryl-L-cysteinyl-[lipoprotein] + a glycerophospholipid = N-acyl-S-1,2-diacyl-sn-glyceryl-L-cysteinyl-[lipoprotein] + a 2-acyl-sn-glycero-3-phospholipid + H(+)</text>
        <dbReference type="Rhea" id="RHEA:48228"/>
        <dbReference type="Rhea" id="RHEA-COMP:14681"/>
        <dbReference type="Rhea" id="RHEA-COMP:14684"/>
        <dbReference type="ChEBI" id="CHEBI:15378"/>
        <dbReference type="ChEBI" id="CHEBI:136912"/>
        <dbReference type="ChEBI" id="CHEBI:140656"/>
        <dbReference type="ChEBI" id="CHEBI:140657"/>
        <dbReference type="ChEBI" id="CHEBI:140660"/>
        <dbReference type="EC" id="2.3.1.269"/>
    </reaction>
</comment>
<dbReference type="InterPro" id="IPR036526">
    <property type="entry name" value="C-N_Hydrolase_sf"/>
</dbReference>
<feature type="transmembrane region" description="Helical" evidence="9">
    <location>
        <begin position="92"/>
        <end position="110"/>
    </location>
</feature>
<proteinExistence type="inferred from homology"/>